<feature type="domain" description="S5 DRBM" evidence="5">
    <location>
        <begin position="114"/>
        <end position="163"/>
    </location>
</feature>
<feature type="domain" description="Small ribosomal subunit protein uS5 C-terminal" evidence="6">
    <location>
        <begin position="182"/>
        <end position="250"/>
    </location>
</feature>
<dbReference type="GO" id="GO:0006412">
    <property type="term" value="P:translation"/>
    <property type="evidence" value="ECO:0007669"/>
    <property type="project" value="InterPro"/>
</dbReference>
<evidence type="ECO:0000256" key="3">
    <source>
        <dbReference type="ARBA" id="ARBA00023274"/>
    </source>
</evidence>
<evidence type="ECO:0000313" key="7">
    <source>
        <dbReference type="EMBL" id="EIE20524.1"/>
    </source>
</evidence>
<dbReference type="AlphaFoldDB" id="I0YQ55"/>
<name>I0YQ55_COCSC</name>
<dbReference type="KEGG" id="csl:COCSUDRAFT_57673"/>
<dbReference type="STRING" id="574566.I0YQ55"/>
<feature type="region of interest" description="Disordered" evidence="4">
    <location>
        <begin position="41"/>
        <end position="77"/>
    </location>
</feature>
<feature type="compositionally biased region" description="Acidic residues" evidence="4">
    <location>
        <begin position="66"/>
        <end position="77"/>
    </location>
</feature>
<dbReference type="Pfam" id="PF00333">
    <property type="entry name" value="Ribosomal_S5"/>
    <property type="match status" value="1"/>
</dbReference>
<dbReference type="OrthoDB" id="309483at2759"/>
<dbReference type="Proteomes" id="UP000007264">
    <property type="component" value="Unassembled WGS sequence"/>
</dbReference>
<dbReference type="PANTHER" id="PTHR48277">
    <property type="entry name" value="MITOCHONDRIAL RIBOSOMAL PROTEIN S5"/>
    <property type="match status" value="1"/>
</dbReference>
<dbReference type="InterPro" id="IPR005324">
    <property type="entry name" value="Ribosomal_uS5_C"/>
</dbReference>
<evidence type="ECO:0000256" key="4">
    <source>
        <dbReference type="SAM" id="MobiDB-lite"/>
    </source>
</evidence>
<dbReference type="SUPFAM" id="SSF54211">
    <property type="entry name" value="Ribosomal protein S5 domain 2-like"/>
    <property type="match status" value="1"/>
</dbReference>
<feature type="region of interest" description="Disordered" evidence="4">
    <location>
        <begin position="1"/>
        <end position="27"/>
    </location>
</feature>
<dbReference type="InterPro" id="IPR013810">
    <property type="entry name" value="Ribosomal_uS5_N"/>
</dbReference>
<evidence type="ECO:0000259" key="6">
    <source>
        <dbReference type="Pfam" id="PF03719"/>
    </source>
</evidence>
<dbReference type="InterPro" id="IPR000851">
    <property type="entry name" value="Ribosomal_uS5"/>
</dbReference>
<evidence type="ECO:0000259" key="5">
    <source>
        <dbReference type="Pfam" id="PF00333"/>
    </source>
</evidence>
<organism evidence="7 8">
    <name type="scientific">Coccomyxa subellipsoidea (strain C-169)</name>
    <name type="common">Green microalga</name>
    <dbReference type="NCBI Taxonomy" id="574566"/>
    <lineage>
        <taxon>Eukaryota</taxon>
        <taxon>Viridiplantae</taxon>
        <taxon>Chlorophyta</taxon>
        <taxon>core chlorophytes</taxon>
        <taxon>Trebouxiophyceae</taxon>
        <taxon>Trebouxiophyceae incertae sedis</taxon>
        <taxon>Coccomyxaceae</taxon>
        <taxon>Coccomyxa</taxon>
        <taxon>Coccomyxa subellipsoidea</taxon>
    </lineage>
</organism>
<dbReference type="SUPFAM" id="SSF54768">
    <property type="entry name" value="dsRNA-binding domain-like"/>
    <property type="match status" value="1"/>
</dbReference>
<evidence type="ECO:0000313" key="8">
    <source>
        <dbReference type="Proteomes" id="UP000007264"/>
    </source>
</evidence>
<dbReference type="eggNOG" id="KOG2646">
    <property type="taxonomic scope" value="Eukaryota"/>
</dbReference>
<dbReference type="RefSeq" id="XP_005645068.1">
    <property type="nucleotide sequence ID" value="XM_005645011.1"/>
</dbReference>
<comment type="caution">
    <text evidence="7">The sequence shown here is derived from an EMBL/GenBank/DDBJ whole genome shotgun (WGS) entry which is preliminary data.</text>
</comment>
<dbReference type="GO" id="GO:0005840">
    <property type="term" value="C:ribosome"/>
    <property type="evidence" value="ECO:0007669"/>
    <property type="project" value="UniProtKB-KW"/>
</dbReference>
<evidence type="ECO:0000256" key="1">
    <source>
        <dbReference type="ARBA" id="ARBA00008945"/>
    </source>
</evidence>
<protein>
    <submittedName>
        <fullName evidence="7">Uncharacterized protein</fullName>
    </submittedName>
</protein>
<dbReference type="Gene3D" id="3.30.160.20">
    <property type="match status" value="1"/>
</dbReference>
<dbReference type="Pfam" id="PF03719">
    <property type="entry name" value="Ribosomal_S5_C"/>
    <property type="match status" value="1"/>
</dbReference>
<dbReference type="InterPro" id="IPR020568">
    <property type="entry name" value="Ribosomal_Su5_D2-typ_SF"/>
</dbReference>
<dbReference type="GO" id="GO:0003723">
    <property type="term" value="F:RNA binding"/>
    <property type="evidence" value="ECO:0007669"/>
    <property type="project" value="InterPro"/>
</dbReference>
<evidence type="ECO:0000256" key="2">
    <source>
        <dbReference type="ARBA" id="ARBA00022980"/>
    </source>
</evidence>
<dbReference type="GO" id="GO:1990904">
    <property type="term" value="C:ribonucleoprotein complex"/>
    <property type="evidence" value="ECO:0007669"/>
    <property type="project" value="UniProtKB-KW"/>
</dbReference>
<sequence length="318" mass="34860">MLNELTGTQTSGSSGDGQDAEEPVDDFGVAAFEADMRQYAQQVAQDDEIHEDATVLSSSRRRGELSADEDEELDEDDPLFSMSKTQARFHLTQILKGRGGTPPMQRGSENEERMEVVDVNRSNKGTRSGGIGRFSTMVVVGNFAGVLGMGVGRSAELADSASKNLFYVPRFRGHTIIHPVTAKYGRVTLHAYPMTSGSGIRASKLMESICRLAGLQNIGIKIHGSRCARNAVKALIEAFESQQTLSQTQKALGNRRIRELAVGMFRRSPKELVKGVKGEWYKDFSRPGMRRAPLPTPMSGAALADIIGRDEPVERNWQ</sequence>
<dbReference type="GeneID" id="17038500"/>
<keyword evidence="3" id="KW-0687">Ribonucleoprotein</keyword>
<dbReference type="GO" id="GO:0003735">
    <property type="term" value="F:structural constituent of ribosome"/>
    <property type="evidence" value="ECO:0007669"/>
    <property type="project" value="InterPro"/>
</dbReference>
<dbReference type="EMBL" id="AGSI01000015">
    <property type="protein sequence ID" value="EIE20524.1"/>
    <property type="molecule type" value="Genomic_DNA"/>
</dbReference>
<dbReference type="Gene3D" id="3.30.230.10">
    <property type="match status" value="1"/>
</dbReference>
<feature type="compositionally biased region" description="Low complexity" evidence="4">
    <location>
        <begin position="1"/>
        <end position="17"/>
    </location>
</feature>
<accession>I0YQ55</accession>
<proteinExistence type="inferred from homology"/>
<dbReference type="GO" id="GO:0005737">
    <property type="term" value="C:cytoplasm"/>
    <property type="evidence" value="ECO:0007669"/>
    <property type="project" value="UniProtKB-ARBA"/>
</dbReference>
<dbReference type="PANTHER" id="PTHR48277:SF1">
    <property type="entry name" value="MITOCHONDRIAL RIBOSOMAL PROTEIN S5"/>
    <property type="match status" value="1"/>
</dbReference>
<reference evidence="7 8" key="1">
    <citation type="journal article" date="2012" name="Genome Biol.">
        <title>The genome of the polar eukaryotic microalga coccomyxa subellipsoidea reveals traits of cold adaptation.</title>
        <authorList>
            <person name="Blanc G."/>
            <person name="Agarkova I."/>
            <person name="Grimwood J."/>
            <person name="Kuo A."/>
            <person name="Brueggeman A."/>
            <person name="Dunigan D."/>
            <person name="Gurnon J."/>
            <person name="Ladunga I."/>
            <person name="Lindquist E."/>
            <person name="Lucas S."/>
            <person name="Pangilinan J."/>
            <person name="Proschold T."/>
            <person name="Salamov A."/>
            <person name="Schmutz J."/>
            <person name="Weeks D."/>
            <person name="Yamada T."/>
            <person name="Claverie J.M."/>
            <person name="Grigoriev I."/>
            <person name="Van Etten J."/>
            <person name="Lomsadze A."/>
            <person name="Borodovsky M."/>
        </authorList>
    </citation>
    <scope>NUCLEOTIDE SEQUENCE [LARGE SCALE GENOMIC DNA]</scope>
    <source>
        <strain evidence="7 8">C-169</strain>
    </source>
</reference>
<dbReference type="FunFam" id="3.30.230.10:FF:000002">
    <property type="entry name" value="30S ribosomal protein S5"/>
    <property type="match status" value="1"/>
</dbReference>
<dbReference type="InterPro" id="IPR014721">
    <property type="entry name" value="Ribsml_uS5_D2-typ_fold_subgr"/>
</dbReference>
<keyword evidence="2" id="KW-0689">Ribosomal protein</keyword>
<keyword evidence="8" id="KW-1185">Reference proteome</keyword>
<comment type="similarity">
    <text evidence="1">Belongs to the universal ribosomal protein uS5 family.</text>
</comment>
<gene>
    <name evidence="7" type="ORF">COCSUDRAFT_57673</name>
</gene>